<keyword evidence="3" id="KW-1185">Reference proteome</keyword>
<dbReference type="EMBL" id="GG671975">
    <property type="protein sequence ID" value="EER17881.1"/>
    <property type="molecule type" value="Genomic_DNA"/>
</dbReference>
<proteinExistence type="predicted"/>
<organism evidence="3">
    <name type="scientific">Perkinsus marinus (strain ATCC 50983 / TXsc)</name>
    <dbReference type="NCBI Taxonomy" id="423536"/>
    <lineage>
        <taxon>Eukaryota</taxon>
        <taxon>Sar</taxon>
        <taxon>Alveolata</taxon>
        <taxon>Perkinsozoa</taxon>
        <taxon>Perkinsea</taxon>
        <taxon>Perkinsida</taxon>
        <taxon>Perkinsidae</taxon>
        <taxon>Perkinsus</taxon>
    </lineage>
</organism>
<evidence type="ECO:0000313" key="3">
    <source>
        <dbReference type="Proteomes" id="UP000007800"/>
    </source>
</evidence>
<protein>
    <recommendedName>
        <fullName evidence="4">RRM domain-containing protein</fullName>
    </recommendedName>
</protein>
<evidence type="ECO:0000256" key="1">
    <source>
        <dbReference type="SAM" id="MobiDB-lite"/>
    </source>
</evidence>
<dbReference type="GO" id="GO:0003676">
    <property type="term" value="F:nucleic acid binding"/>
    <property type="evidence" value="ECO:0007669"/>
    <property type="project" value="InterPro"/>
</dbReference>
<dbReference type="SUPFAM" id="SSF54928">
    <property type="entry name" value="RNA-binding domain, RBD"/>
    <property type="match status" value="1"/>
</dbReference>
<accession>C5KC68</accession>
<dbReference type="AlphaFoldDB" id="C5KC68"/>
<dbReference type="InParanoid" id="C5KC68"/>
<dbReference type="GeneID" id="9063142"/>
<dbReference type="RefSeq" id="XP_002786085.1">
    <property type="nucleotide sequence ID" value="XM_002786039.1"/>
</dbReference>
<feature type="region of interest" description="Disordered" evidence="1">
    <location>
        <begin position="182"/>
        <end position="245"/>
    </location>
</feature>
<dbReference type="InterPro" id="IPR012677">
    <property type="entry name" value="Nucleotide-bd_a/b_plait_sf"/>
</dbReference>
<name>C5KC68_PERM5</name>
<evidence type="ECO:0000313" key="2">
    <source>
        <dbReference type="EMBL" id="EER17881.1"/>
    </source>
</evidence>
<gene>
    <name evidence="2" type="ORF">Pmar_PMAR027596</name>
</gene>
<reference evidence="2 3" key="1">
    <citation type="submission" date="2008-07" db="EMBL/GenBank/DDBJ databases">
        <authorList>
            <person name="El-Sayed N."/>
            <person name="Caler E."/>
            <person name="Inman J."/>
            <person name="Amedeo P."/>
            <person name="Hass B."/>
            <person name="Wortman J."/>
        </authorList>
    </citation>
    <scope>NUCLEOTIDE SEQUENCE [LARGE SCALE GENOMIC DNA]</scope>
    <source>
        <strain evidence="3">ATCC 50983 / TXsc</strain>
    </source>
</reference>
<sequence>MSQPGTPVAYYQTLYNPIAPGTPQMTPQSPAGSVRSVGSYAPIGYTTGNYPSPPPPAQGEYGAPVYQLPYGAIPQQQQQQQQTYGYPSPSPVAAAYYGAYIGNPAMVRSTGGSPTNSVCSLSSDSGIPQSPMINPMQMSPMNIAPPMVLQRDSSGNMILPPVGYFVRDAENVDPENLCYADIRQNKAGPPGSGDSARTGNFREISEQEYRNFPERKQQREEGYRRGNRHHHNNKQQQVSQQVAVHEGSGKTLRTLLQELDEEDENCIFIVRRIHKFGFKSPVFLREYFEEYGQVRKVLVAHSRQLQPGPNDTTRTRSRPASLGFVLMANSESVQRILADGPAHMIADVEITIDPAGEQTPQQRVELLDELVDFVSQIDNAINLNKIGGKINSRIGFGNCIKQ</sequence>
<dbReference type="Proteomes" id="UP000007800">
    <property type="component" value="Unassembled WGS sequence"/>
</dbReference>
<dbReference type="OMA" id="MNIAPPM"/>
<evidence type="ECO:0008006" key="4">
    <source>
        <dbReference type="Google" id="ProtNLM"/>
    </source>
</evidence>
<dbReference type="OrthoDB" id="438258at2759"/>
<dbReference type="InterPro" id="IPR035979">
    <property type="entry name" value="RBD_domain_sf"/>
</dbReference>
<feature type="compositionally biased region" description="Basic and acidic residues" evidence="1">
    <location>
        <begin position="203"/>
        <end position="224"/>
    </location>
</feature>
<dbReference type="Gene3D" id="3.30.70.330">
    <property type="match status" value="1"/>
</dbReference>